<evidence type="ECO:0000256" key="2">
    <source>
        <dbReference type="ARBA" id="ARBA00023157"/>
    </source>
</evidence>
<evidence type="ECO:0000256" key="5">
    <source>
        <dbReference type="ARBA" id="ARBA00036818"/>
    </source>
</evidence>
<evidence type="ECO:0000256" key="8">
    <source>
        <dbReference type="RuleBase" id="RU361173"/>
    </source>
</evidence>
<reference evidence="11 12" key="1">
    <citation type="submission" date="2013-12" db="EMBL/GenBank/DDBJ databases">
        <authorList>
            <person name="Cubeta M."/>
            <person name="Pakala S."/>
            <person name="Fedorova N."/>
            <person name="Thomas E."/>
            <person name="Dean R."/>
            <person name="Jabaji S."/>
            <person name="Neate S."/>
            <person name="Toda T."/>
            <person name="Tavantzis S."/>
            <person name="Vilgalys R."/>
            <person name="Bharathan N."/>
            <person name="Pakala S."/>
            <person name="Losada L.S."/>
            <person name="Zafar N."/>
            <person name="Nierman W."/>
        </authorList>
    </citation>
    <scope>NUCLEOTIDE SEQUENCE [LARGE SCALE GENOMIC DNA]</scope>
    <source>
        <strain evidence="11 12">123E</strain>
    </source>
</reference>
<feature type="chain" id="PRO_5001698448" description="pectin lyase" evidence="9">
    <location>
        <begin position="21"/>
        <end position="390"/>
    </location>
</feature>
<dbReference type="InterPro" id="IPR011050">
    <property type="entry name" value="Pectin_lyase_fold/virulence"/>
</dbReference>
<dbReference type="HOGENOM" id="CLU_021980_0_0_1"/>
<evidence type="ECO:0000256" key="3">
    <source>
        <dbReference type="ARBA" id="ARBA00023180"/>
    </source>
</evidence>
<keyword evidence="2" id="KW-1015">Disulfide bond</keyword>
<organism evidence="11 12">
    <name type="scientific">Rhizoctonia solani 123E</name>
    <dbReference type="NCBI Taxonomy" id="1423351"/>
    <lineage>
        <taxon>Eukaryota</taxon>
        <taxon>Fungi</taxon>
        <taxon>Dikarya</taxon>
        <taxon>Basidiomycota</taxon>
        <taxon>Agaricomycotina</taxon>
        <taxon>Agaricomycetes</taxon>
        <taxon>Cantharellales</taxon>
        <taxon>Ceratobasidiaceae</taxon>
        <taxon>Rhizoctonia</taxon>
    </lineage>
</organism>
<keyword evidence="8" id="KW-0119">Carbohydrate metabolism</keyword>
<dbReference type="STRING" id="1423351.A0A074S1S9"/>
<dbReference type="SMART" id="SM00656">
    <property type="entry name" value="Amb_all"/>
    <property type="match status" value="1"/>
</dbReference>
<dbReference type="SUPFAM" id="SSF51126">
    <property type="entry name" value="Pectin lyase-like"/>
    <property type="match status" value="1"/>
</dbReference>
<keyword evidence="4 8" id="KW-0456">Lyase</keyword>
<evidence type="ECO:0000259" key="10">
    <source>
        <dbReference type="SMART" id="SM00656"/>
    </source>
</evidence>
<accession>A0A074S1S9</accession>
<dbReference type="GO" id="GO:0047490">
    <property type="term" value="F:pectin lyase activity"/>
    <property type="evidence" value="ECO:0007669"/>
    <property type="project" value="UniProtKB-EC"/>
</dbReference>
<proteinExistence type="inferred from homology"/>
<keyword evidence="9" id="KW-0732">Signal</keyword>
<evidence type="ECO:0000256" key="6">
    <source>
        <dbReference type="ARBA" id="ARBA00037631"/>
    </source>
</evidence>
<dbReference type="OrthoDB" id="1637350at2759"/>
<keyword evidence="8" id="KW-0964">Secreted</keyword>
<feature type="signal peptide" evidence="9">
    <location>
        <begin position="1"/>
        <end position="20"/>
    </location>
</feature>
<feature type="domain" description="Pectate lyase" evidence="10">
    <location>
        <begin position="90"/>
        <end position="308"/>
    </location>
</feature>
<evidence type="ECO:0000256" key="1">
    <source>
        <dbReference type="ARBA" id="ARBA00010980"/>
    </source>
</evidence>
<protein>
    <recommendedName>
        <fullName evidence="7">pectin lyase</fullName>
        <ecNumber evidence="7">4.2.2.10</ecNumber>
    </recommendedName>
</protein>
<dbReference type="InterPro" id="IPR012334">
    <property type="entry name" value="Pectin_lyas_fold"/>
</dbReference>
<dbReference type="InterPro" id="IPR045032">
    <property type="entry name" value="PEL"/>
</dbReference>
<keyword evidence="8" id="KW-0624">Polysaccharide degradation</keyword>
<name>A0A074S1S9_9AGAM</name>
<comment type="similarity">
    <text evidence="1 8">Belongs to the polysaccharide lyase 1 family.</text>
</comment>
<dbReference type="GO" id="GO:0000272">
    <property type="term" value="P:polysaccharide catabolic process"/>
    <property type="evidence" value="ECO:0007669"/>
    <property type="project" value="UniProtKB-KW"/>
</dbReference>
<dbReference type="PANTHER" id="PTHR31683:SF67">
    <property type="entry name" value="PECTIN LYASE F-RELATED"/>
    <property type="match status" value="1"/>
</dbReference>
<evidence type="ECO:0000256" key="9">
    <source>
        <dbReference type="SAM" id="SignalP"/>
    </source>
</evidence>
<dbReference type="AlphaFoldDB" id="A0A074S1S9"/>
<sequence>MSLLLKSLLTALVAAHGALAVGTPFGYGAGTTGGGNAKPAVPASPAQLVAWLGDNVPRVILLDKTYDFTDLEGSATGQVCKPWTCSPGAQMAIYDTGWCASAQKNAPKGTATWKKAGRTAIKVGSNKTLLGKGSSGWIKGKGIRIAGSQNIIIQNVRFSDINAAFIWGGDALTIDGGKQIWASLVIDHNYFKDIGRQFVVTGYGAAQAVTISNNVFDGSGRIYFILSLYQSIQSGHHWWTLYITGAQDTVTVANNYGRGPRVGGTSPYSQAVHLYNNYWVDVTDHALDADIGSHVLVEGNYFNKVVQPLLPGRTGSSVFAPTSGATAAQCRAALGRNCVSNTLLGSGALSAATASTLNSFKSTAVTKAAVRDPSQVAAYVQANAGLGKVN</sequence>
<dbReference type="GO" id="GO:0005576">
    <property type="term" value="C:extracellular region"/>
    <property type="evidence" value="ECO:0007669"/>
    <property type="project" value="UniProtKB-SubCell"/>
</dbReference>
<evidence type="ECO:0000256" key="7">
    <source>
        <dbReference type="ARBA" id="ARBA00039082"/>
    </source>
</evidence>
<dbReference type="InterPro" id="IPR002022">
    <property type="entry name" value="Pec_lyase"/>
</dbReference>
<comment type="caution">
    <text evidence="11">The sequence shown here is derived from an EMBL/GenBank/DDBJ whole genome shotgun (WGS) entry which is preliminary data.</text>
</comment>
<dbReference type="Pfam" id="PF00544">
    <property type="entry name" value="Pectate_lyase_4"/>
    <property type="match status" value="1"/>
</dbReference>
<gene>
    <name evidence="11" type="ORF">V565_060090</name>
</gene>
<dbReference type="Gene3D" id="2.160.20.10">
    <property type="entry name" value="Single-stranded right-handed beta-helix, Pectin lyase-like"/>
    <property type="match status" value="1"/>
</dbReference>
<dbReference type="PANTHER" id="PTHR31683">
    <property type="entry name" value="PECTATE LYASE 18-RELATED"/>
    <property type="match status" value="1"/>
</dbReference>
<dbReference type="EMBL" id="AZST01000162">
    <property type="protein sequence ID" value="KEP51525.1"/>
    <property type="molecule type" value="Genomic_DNA"/>
</dbReference>
<evidence type="ECO:0000313" key="11">
    <source>
        <dbReference type="EMBL" id="KEP51525.1"/>
    </source>
</evidence>
<keyword evidence="12" id="KW-1185">Reference proteome</keyword>
<evidence type="ECO:0000313" key="12">
    <source>
        <dbReference type="Proteomes" id="UP000027456"/>
    </source>
</evidence>
<comment type="subcellular location">
    <subcellularLocation>
        <location evidence="8">Secreted</location>
    </subcellularLocation>
</comment>
<comment type="catalytic activity">
    <reaction evidence="5">
        <text>Eliminative cleavage of (1-&gt;4)-alpha-D-galacturonan methyl ester to give oligosaccharides with 4-deoxy-6-O-methyl-alpha-D-galact-4-enuronosyl groups at their non-reducing ends.</text>
        <dbReference type="EC" id="4.2.2.10"/>
    </reaction>
</comment>
<dbReference type="Proteomes" id="UP000027456">
    <property type="component" value="Unassembled WGS sequence"/>
</dbReference>
<keyword evidence="3" id="KW-0325">Glycoprotein</keyword>
<dbReference type="EC" id="4.2.2.10" evidence="7"/>
<dbReference type="GO" id="GO:0030570">
    <property type="term" value="F:pectate lyase activity"/>
    <property type="evidence" value="ECO:0007669"/>
    <property type="project" value="InterPro"/>
</dbReference>
<evidence type="ECO:0000256" key="4">
    <source>
        <dbReference type="ARBA" id="ARBA00023239"/>
    </source>
</evidence>
<comment type="function">
    <text evidence="6">Pectinolytic enzymes consist of four classes of enzymes: pectin lyase, polygalacturonase, pectin methylesterase and rhamnogalacturonase. Among pectinolytic enzymes, pectin lyase is the most important in depolymerization of pectin, since it cleaves internal glycosidic bonds of highly methylated pectins.</text>
</comment>